<accession>A0A7Y9S246</accession>
<keyword evidence="2" id="KW-1185">Reference proteome</keyword>
<dbReference type="EMBL" id="JACCAA010000001">
    <property type="protein sequence ID" value="NYG60505.1"/>
    <property type="molecule type" value="Genomic_DNA"/>
</dbReference>
<evidence type="ECO:0000313" key="1">
    <source>
        <dbReference type="EMBL" id="NYG60505.1"/>
    </source>
</evidence>
<proteinExistence type="predicted"/>
<organism evidence="1 2">
    <name type="scientific">Nocardioides daedukensis</name>
    <dbReference type="NCBI Taxonomy" id="634462"/>
    <lineage>
        <taxon>Bacteria</taxon>
        <taxon>Bacillati</taxon>
        <taxon>Actinomycetota</taxon>
        <taxon>Actinomycetes</taxon>
        <taxon>Propionibacteriales</taxon>
        <taxon>Nocardioidaceae</taxon>
        <taxon>Nocardioides</taxon>
    </lineage>
</organism>
<gene>
    <name evidence="1" type="ORF">BJ980_003428</name>
</gene>
<sequence length="303" mass="33352">MPHVRHPGFPARPLLRPGVRLCRREDGRIQIGLGEHLAVTAPDTDEVHQVLEALRNGVPPAPPPVLGHDVRRLCAALLEHDLVLDADTFLAALGAEPSPSLRESLSALFCDRHDEAAALLARRGDIPVEVSHRGLPRAAQRLSQLLDDAGVDLDRQPLLAVHLSRGEPERERFDDWIRDDLPHVVLVCSEGTVTAGPFVVPGQTACVRCVDAHHTDRDPRRALIVAQYAAATDARDGLPEPIHHDLVEMAVLWLARDIVNWIDGRAPRTFSTSIDFDADLELPLTEWRQHPSCGCAWGRAVAF</sequence>
<evidence type="ECO:0008006" key="3">
    <source>
        <dbReference type="Google" id="ProtNLM"/>
    </source>
</evidence>
<protein>
    <recommendedName>
        <fullName evidence="3">TOMM leader peptide-binding protein</fullName>
    </recommendedName>
</protein>
<dbReference type="Gene3D" id="3.40.50.720">
    <property type="entry name" value="NAD(P)-binding Rossmann-like Domain"/>
    <property type="match status" value="1"/>
</dbReference>
<dbReference type="Proteomes" id="UP000540656">
    <property type="component" value="Unassembled WGS sequence"/>
</dbReference>
<evidence type="ECO:0000313" key="2">
    <source>
        <dbReference type="Proteomes" id="UP000540656"/>
    </source>
</evidence>
<dbReference type="AlphaFoldDB" id="A0A7Y9S246"/>
<name>A0A7Y9S246_9ACTN</name>
<dbReference type="RefSeq" id="WP_179503427.1">
    <property type="nucleotide sequence ID" value="NZ_JACCAA010000001.1"/>
</dbReference>
<comment type="caution">
    <text evidence="1">The sequence shown here is derived from an EMBL/GenBank/DDBJ whole genome shotgun (WGS) entry which is preliminary data.</text>
</comment>
<reference evidence="1 2" key="1">
    <citation type="submission" date="2020-07" db="EMBL/GenBank/DDBJ databases">
        <title>Sequencing the genomes of 1000 actinobacteria strains.</title>
        <authorList>
            <person name="Klenk H.-P."/>
        </authorList>
    </citation>
    <scope>NUCLEOTIDE SEQUENCE [LARGE SCALE GENOMIC DNA]</scope>
    <source>
        <strain evidence="1 2">DSM 23819</strain>
    </source>
</reference>